<dbReference type="OrthoDB" id="445420at2759"/>
<feature type="region of interest" description="Disordered" evidence="1">
    <location>
        <begin position="224"/>
        <end position="253"/>
    </location>
</feature>
<accession>A0A9P1GPU8</accession>
<protein>
    <submittedName>
        <fullName evidence="2">Uncharacterized protein</fullName>
    </submittedName>
</protein>
<gene>
    <name evidence="2" type="ORF">C1SCF055_LOCUS43348</name>
</gene>
<comment type="caution">
    <text evidence="2">The sequence shown here is derived from an EMBL/GenBank/DDBJ whole genome shotgun (WGS) entry which is preliminary data.</text>
</comment>
<reference evidence="3" key="2">
    <citation type="submission" date="2024-04" db="EMBL/GenBank/DDBJ databases">
        <authorList>
            <person name="Chen Y."/>
            <person name="Shah S."/>
            <person name="Dougan E. K."/>
            <person name="Thang M."/>
            <person name="Chan C."/>
        </authorList>
    </citation>
    <scope>NUCLEOTIDE SEQUENCE [LARGE SCALE GENOMIC DNA]</scope>
</reference>
<name>A0A9P1GPU8_9DINO</name>
<dbReference type="EMBL" id="CAMXCT030006715">
    <property type="protein sequence ID" value="CAL4806122.1"/>
    <property type="molecule type" value="Genomic_DNA"/>
</dbReference>
<feature type="region of interest" description="Disordered" evidence="1">
    <location>
        <begin position="127"/>
        <end position="146"/>
    </location>
</feature>
<feature type="region of interest" description="Disordered" evidence="1">
    <location>
        <begin position="1"/>
        <end position="41"/>
    </location>
</feature>
<dbReference type="EMBL" id="CAMXCT020006715">
    <property type="protein sequence ID" value="CAL1172185.1"/>
    <property type="molecule type" value="Genomic_DNA"/>
</dbReference>
<evidence type="ECO:0000313" key="2">
    <source>
        <dbReference type="EMBL" id="CAI4018810.1"/>
    </source>
</evidence>
<dbReference type="Proteomes" id="UP001152797">
    <property type="component" value="Unassembled WGS sequence"/>
</dbReference>
<reference evidence="2" key="1">
    <citation type="submission" date="2022-10" db="EMBL/GenBank/DDBJ databases">
        <authorList>
            <person name="Chen Y."/>
            <person name="Dougan E. K."/>
            <person name="Chan C."/>
            <person name="Rhodes N."/>
            <person name="Thang M."/>
        </authorList>
    </citation>
    <scope>NUCLEOTIDE SEQUENCE</scope>
</reference>
<keyword evidence="4" id="KW-1185">Reference proteome</keyword>
<evidence type="ECO:0000313" key="3">
    <source>
        <dbReference type="EMBL" id="CAL1172185.1"/>
    </source>
</evidence>
<dbReference type="AlphaFoldDB" id="A0A9P1GPU8"/>
<proteinExistence type="predicted"/>
<evidence type="ECO:0000256" key="1">
    <source>
        <dbReference type="SAM" id="MobiDB-lite"/>
    </source>
</evidence>
<sequence>MLLERGARSATPTLKENSLYHHNDRHHPLKSRPTSQYRNSPALFSDDNLGSFHLGSFQLQDEEVLAITAAAASRNAFDPFDPMDPRYPSAPFKDVMRVSPFTPRESPCRPGSSFRARVNPQVQFDNRNWRGVHRPPSAHESSDGMFLGPGPKRAGFLGCETGHSTQYSCLSESWWKRSPGSDRRRQGDFQRVTLPSQEPGWDSELGYLACGCDYREACPHWPSGRPVKASGDPPSLPGAEGGQAKGLGLSLAPPPNVTVPEWFRSRSQL</sequence>
<organism evidence="2">
    <name type="scientific">Cladocopium goreaui</name>
    <dbReference type="NCBI Taxonomy" id="2562237"/>
    <lineage>
        <taxon>Eukaryota</taxon>
        <taxon>Sar</taxon>
        <taxon>Alveolata</taxon>
        <taxon>Dinophyceae</taxon>
        <taxon>Suessiales</taxon>
        <taxon>Symbiodiniaceae</taxon>
        <taxon>Cladocopium</taxon>
    </lineage>
</organism>
<dbReference type="EMBL" id="CAMXCT010006715">
    <property type="protein sequence ID" value="CAI4018810.1"/>
    <property type="molecule type" value="Genomic_DNA"/>
</dbReference>
<evidence type="ECO:0000313" key="4">
    <source>
        <dbReference type="Proteomes" id="UP001152797"/>
    </source>
</evidence>